<accession>A0ABW2GL51</accession>
<feature type="domain" description="FlgD/Vpr Ig-like" evidence="2">
    <location>
        <begin position="655"/>
        <end position="714"/>
    </location>
</feature>
<dbReference type="Pfam" id="PF13517">
    <property type="entry name" value="FG-GAP_3"/>
    <property type="match status" value="1"/>
</dbReference>
<evidence type="ECO:0000259" key="2">
    <source>
        <dbReference type="Pfam" id="PF13860"/>
    </source>
</evidence>
<dbReference type="PANTHER" id="PTHR44103:SF1">
    <property type="entry name" value="PROPROTEIN CONVERTASE P"/>
    <property type="match status" value="1"/>
</dbReference>
<keyword evidence="4" id="KW-1185">Reference proteome</keyword>
<dbReference type="SUPFAM" id="SSF50969">
    <property type="entry name" value="YVTN repeat-like/Quinoprotein amine dehydrogenase"/>
    <property type="match status" value="1"/>
</dbReference>
<dbReference type="InterPro" id="IPR011044">
    <property type="entry name" value="Quino_amine_DH_bsu"/>
</dbReference>
<dbReference type="InterPro" id="IPR025965">
    <property type="entry name" value="FlgD/Vpr_Ig-like"/>
</dbReference>
<dbReference type="InterPro" id="IPR028994">
    <property type="entry name" value="Integrin_alpha_N"/>
</dbReference>
<dbReference type="PANTHER" id="PTHR44103">
    <property type="entry name" value="PROPROTEIN CONVERTASE P"/>
    <property type="match status" value="1"/>
</dbReference>
<dbReference type="Proteomes" id="UP001596413">
    <property type="component" value="Unassembled WGS sequence"/>
</dbReference>
<keyword evidence="1" id="KW-0732">Signal</keyword>
<protein>
    <submittedName>
        <fullName evidence="3">FG-GAP-like repeat-containing protein</fullName>
    </submittedName>
</protein>
<gene>
    <name evidence="3" type="ORF">ACFQLX_15770</name>
</gene>
<evidence type="ECO:0000256" key="1">
    <source>
        <dbReference type="ARBA" id="ARBA00022729"/>
    </source>
</evidence>
<dbReference type="InterPro" id="IPR013517">
    <property type="entry name" value="FG-GAP"/>
</dbReference>
<dbReference type="Gene3D" id="2.60.40.4070">
    <property type="match status" value="1"/>
</dbReference>
<reference evidence="4" key="1">
    <citation type="journal article" date="2019" name="Int. J. Syst. Evol. Microbiol.">
        <title>The Global Catalogue of Microorganisms (GCM) 10K type strain sequencing project: providing services to taxonomists for standard genome sequencing and annotation.</title>
        <authorList>
            <consortium name="The Broad Institute Genomics Platform"/>
            <consortium name="The Broad Institute Genome Sequencing Center for Infectious Disease"/>
            <person name="Wu L."/>
            <person name="Ma J."/>
        </authorList>
    </citation>
    <scope>NUCLEOTIDE SEQUENCE [LARGE SCALE GENOMIC DNA]</scope>
    <source>
        <strain evidence="4">CGMCC 1.13681</strain>
    </source>
</reference>
<dbReference type="Pfam" id="PF13860">
    <property type="entry name" value="FlgD_ig"/>
    <property type="match status" value="1"/>
</dbReference>
<evidence type="ECO:0000313" key="3">
    <source>
        <dbReference type="EMBL" id="MFC7219612.1"/>
    </source>
</evidence>
<proteinExistence type="predicted"/>
<organism evidence="3 4">
    <name type="scientific">Streptomyces polyrhachis</name>
    <dbReference type="NCBI Taxonomy" id="1282885"/>
    <lineage>
        <taxon>Bacteria</taxon>
        <taxon>Bacillati</taxon>
        <taxon>Actinomycetota</taxon>
        <taxon>Actinomycetes</taxon>
        <taxon>Kitasatosporales</taxon>
        <taxon>Streptomycetaceae</taxon>
        <taxon>Streptomyces</taxon>
    </lineage>
</organism>
<dbReference type="SUPFAM" id="SSF51004">
    <property type="entry name" value="C-terminal (heme d1) domain of cytochrome cd1-nitrite reductase"/>
    <property type="match status" value="1"/>
</dbReference>
<comment type="caution">
    <text evidence="3">The sequence shown here is derived from an EMBL/GenBank/DDBJ whole genome shotgun (WGS) entry which is preliminary data.</text>
</comment>
<dbReference type="InterPro" id="IPR011048">
    <property type="entry name" value="Haem_d1_sf"/>
</dbReference>
<evidence type="ECO:0000313" key="4">
    <source>
        <dbReference type="Proteomes" id="UP001596413"/>
    </source>
</evidence>
<sequence length="987" mass="104267">MAEETVVEAAVHASRPRSGELAPYAGNYGPTAVAGLGLFHHEEGYREAGGYESTLWTRYSDGKSFRLPDFSRYGYSKSSNEVDAFAFAVDQTVSVHYPESGSTRSLTLPEGRGYHRTFGNTVVSYSMTDADGVSRLHTVYYTHLLADGTTKESALVVNQPDGSMIGPPLGADGDALLVLVTLPNGEKRMGFLDRETLQLRPGTGAYVSTYSRIVLTPKYIVMSKSGDPKVFVLRRSDLAAAPVEVVLESSEASDVSPVGDWLVYHVRGEVKAVPIAGGAPVRLMQRSTYDLQPGPAGTAAFTGGTSNSDWAIRRVAPDGNGRPVVSVVKPLPLFPAAVRGLALSPGRLNVVDDSTEAFGEYQRTTSVLGAAQYGPRARSSTTHVYCEGKGSDCVSLFALGEGTTAHIRPFSLSYDQVEIAGPQPQDSRFIGVPPGSRIADGAGAYVLVTLPNGKQQIFDSQGTKSLWERSGTVAALWDGKLWAPDTTPGTVTATDVKTQKMVGTVATGAGCVPSELQVVGRWHYLRCSSDGRSLVYDSTAKRAVDVPDGEALLGDGFVVVHNRTTGKLTLTGVATGTADTRTLTELPDTGASQRRVRWTVDRMGGRVAYADVEQRVHVVGSGVPTQPLTGLETQTATQAAHPFVATAPALYSGLLSKPAASWRMEIRRKSTGALVRTLAGGEVAGRLKAVWDLRDSAGYRAPDGDYTWSLSATPADGIGAPLAGSGAVRVSGHAVRRDHLGSDGFGDMLTLNSKGYFTFQQGTGSGSFGSKVSASGWSTSVKAVPFGDVNGDLCNDVLVRVGDALRAYKPGCGKALSPSTPYIAIGSGWSQYNVLTSPGDLSGDGRADLLARQASTGDIYLYKATADGKLASRVRIRSGWLSYTHIVGAGDLNGDGHGDVLARRSDGTLYRYDGIGNGLLKERVTVFTGWGASYTAIVGVGDITGDGKADLVSRDKYGVLFRNSGNGAGSFYGRQQIATGWTYTGVF</sequence>
<dbReference type="SUPFAM" id="SSF69318">
    <property type="entry name" value="Integrin alpha N-terminal domain"/>
    <property type="match status" value="1"/>
</dbReference>
<dbReference type="Gene3D" id="2.130.10.130">
    <property type="entry name" value="Integrin alpha, N-terminal"/>
    <property type="match status" value="1"/>
</dbReference>
<dbReference type="RefSeq" id="WP_386415512.1">
    <property type="nucleotide sequence ID" value="NZ_JBHSZO010000022.1"/>
</dbReference>
<name>A0ABW2GL51_9ACTN</name>
<dbReference type="EMBL" id="JBHSZO010000022">
    <property type="protein sequence ID" value="MFC7219612.1"/>
    <property type="molecule type" value="Genomic_DNA"/>
</dbReference>